<dbReference type="Proteomes" id="UP000290288">
    <property type="component" value="Unassembled WGS sequence"/>
</dbReference>
<evidence type="ECO:0000256" key="2">
    <source>
        <dbReference type="SAM" id="MobiDB-lite"/>
    </source>
</evidence>
<sequence>MPFPSFYRSGPAAGTQDEQQRLLWQENGQSPGYSATDGASSERSFASGSGQSPRRGWFTRPGHNAASSSQGARYDPLPPRYTPVPTEGYNPSPPFVGSTRTPSAQTGQTQRFRKFRIETERGWRYLALFTFVLGSLVAWFVQDIWAMSVLNPSAIESRRRGWDRDYTKHLAQVSSMQDITVKWAQEIQQHATAREAMRKERAEWDQERAQWRSDRREHERLQEEQMKLELEQKRRELEKEKDEEEKKKVGLRWQDPQPDQHCLRFGARRYTAKLDHIPAGYNRVKACRETQALVNGRWVAPTECDDGGPLGGLHGAWIVDWEEGPCHSYFQDFKDKGCTAEGSGKRRIESQIQNIRSGDDALKMCASTPADFHSLHFDAPHSCVNWVRGIYGIYGLWFIDDASCV</sequence>
<keyword evidence="3" id="KW-0812">Transmembrane</keyword>
<keyword evidence="3" id="KW-0472">Membrane</keyword>
<dbReference type="EMBL" id="SDEE01000210">
    <property type="protein sequence ID" value="RXW19294.1"/>
    <property type="molecule type" value="Genomic_DNA"/>
</dbReference>
<protein>
    <submittedName>
        <fullName evidence="4">Uncharacterized protein</fullName>
    </submittedName>
</protein>
<reference evidence="4 5" key="1">
    <citation type="submission" date="2019-01" db="EMBL/GenBank/DDBJ databases">
        <title>Draft genome sequence of Psathyrella aberdarensis IHI B618.</title>
        <authorList>
            <person name="Buettner E."/>
            <person name="Kellner H."/>
        </authorList>
    </citation>
    <scope>NUCLEOTIDE SEQUENCE [LARGE SCALE GENOMIC DNA]</scope>
    <source>
        <strain evidence="4 5">IHI B618</strain>
    </source>
</reference>
<gene>
    <name evidence="4" type="ORF">EST38_g6568</name>
</gene>
<evidence type="ECO:0000256" key="3">
    <source>
        <dbReference type="SAM" id="Phobius"/>
    </source>
</evidence>
<feature type="region of interest" description="Disordered" evidence="2">
    <location>
        <begin position="1"/>
        <end position="110"/>
    </location>
</feature>
<dbReference type="OrthoDB" id="3153758at2759"/>
<feature type="transmembrane region" description="Helical" evidence="3">
    <location>
        <begin position="123"/>
        <end position="141"/>
    </location>
</feature>
<proteinExistence type="predicted"/>
<evidence type="ECO:0000256" key="1">
    <source>
        <dbReference type="SAM" id="Coils"/>
    </source>
</evidence>
<name>A0A4Q2DKB0_9AGAR</name>
<keyword evidence="1" id="KW-0175">Coiled coil</keyword>
<feature type="coiled-coil region" evidence="1">
    <location>
        <begin position="187"/>
        <end position="254"/>
    </location>
</feature>
<evidence type="ECO:0000313" key="4">
    <source>
        <dbReference type="EMBL" id="RXW19294.1"/>
    </source>
</evidence>
<keyword evidence="5" id="KW-1185">Reference proteome</keyword>
<comment type="caution">
    <text evidence="4">The sequence shown here is derived from an EMBL/GenBank/DDBJ whole genome shotgun (WGS) entry which is preliminary data.</text>
</comment>
<accession>A0A4Q2DKB0</accession>
<organism evidence="4 5">
    <name type="scientific">Candolleomyces aberdarensis</name>
    <dbReference type="NCBI Taxonomy" id="2316362"/>
    <lineage>
        <taxon>Eukaryota</taxon>
        <taxon>Fungi</taxon>
        <taxon>Dikarya</taxon>
        <taxon>Basidiomycota</taxon>
        <taxon>Agaricomycotina</taxon>
        <taxon>Agaricomycetes</taxon>
        <taxon>Agaricomycetidae</taxon>
        <taxon>Agaricales</taxon>
        <taxon>Agaricineae</taxon>
        <taxon>Psathyrellaceae</taxon>
        <taxon>Candolleomyces</taxon>
    </lineage>
</organism>
<evidence type="ECO:0000313" key="5">
    <source>
        <dbReference type="Proteomes" id="UP000290288"/>
    </source>
</evidence>
<feature type="compositionally biased region" description="Polar residues" evidence="2">
    <location>
        <begin position="98"/>
        <end position="110"/>
    </location>
</feature>
<dbReference type="AlphaFoldDB" id="A0A4Q2DKB0"/>
<feature type="compositionally biased region" description="Polar residues" evidence="2">
    <location>
        <begin position="26"/>
        <end position="52"/>
    </location>
</feature>
<keyword evidence="3" id="KW-1133">Transmembrane helix</keyword>